<dbReference type="GO" id="GO:0046872">
    <property type="term" value="F:metal ion binding"/>
    <property type="evidence" value="ECO:0007669"/>
    <property type="project" value="UniProtKB-KW"/>
</dbReference>
<evidence type="ECO:0000256" key="5">
    <source>
        <dbReference type="PIRSR" id="PIRSR000343-2"/>
    </source>
</evidence>
<dbReference type="GO" id="GO:0006788">
    <property type="term" value="P:heme oxidation"/>
    <property type="evidence" value="ECO:0007669"/>
    <property type="project" value="InterPro"/>
</dbReference>
<accession>A0A840NS03</accession>
<evidence type="ECO:0000313" key="7">
    <source>
        <dbReference type="Proteomes" id="UP000580474"/>
    </source>
</evidence>
<keyword evidence="6" id="KW-0560">Oxidoreductase</keyword>
<dbReference type="GO" id="GO:0006979">
    <property type="term" value="P:response to oxidative stress"/>
    <property type="evidence" value="ECO:0007669"/>
    <property type="project" value="TreeGrafter"/>
</dbReference>
<dbReference type="EMBL" id="JACHIV010000001">
    <property type="protein sequence ID" value="MBB5070997.1"/>
    <property type="molecule type" value="Genomic_DNA"/>
</dbReference>
<comment type="caution">
    <text evidence="6">The sequence shown here is derived from an EMBL/GenBank/DDBJ whole genome shotgun (WGS) entry which is preliminary data.</text>
</comment>
<name>A0A840NS03_9PSEU</name>
<evidence type="ECO:0000256" key="1">
    <source>
        <dbReference type="ARBA" id="ARBA00022617"/>
    </source>
</evidence>
<feature type="binding site" evidence="4">
    <location>
        <position position="18"/>
    </location>
    <ligand>
        <name>heme b</name>
        <dbReference type="ChEBI" id="CHEBI:60344"/>
    </ligand>
</feature>
<dbReference type="InterPro" id="IPR016084">
    <property type="entry name" value="Haem_Oase-like_multi-hlx"/>
</dbReference>
<evidence type="ECO:0000256" key="3">
    <source>
        <dbReference type="ARBA" id="ARBA00023004"/>
    </source>
</evidence>
<dbReference type="PANTHER" id="PTHR10720:SF0">
    <property type="entry name" value="HEME OXYGENASE"/>
    <property type="match status" value="1"/>
</dbReference>
<dbReference type="GO" id="GO:0042167">
    <property type="term" value="P:heme catabolic process"/>
    <property type="evidence" value="ECO:0007669"/>
    <property type="project" value="TreeGrafter"/>
</dbReference>
<keyword evidence="2 5" id="KW-0479">Metal-binding</keyword>
<proteinExistence type="predicted"/>
<evidence type="ECO:0000256" key="2">
    <source>
        <dbReference type="ARBA" id="ARBA00022723"/>
    </source>
</evidence>
<dbReference type="AlphaFoldDB" id="A0A840NS03"/>
<dbReference type="RefSeq" id="WP_184480996.1">
    <property type="nucleotide sequence ID" value="NZ_JACHIV010000001.1"/>
</dbReference>
<keyword evidence="1 4" id="KW-0349">Heme</keyword>
<keyword evidence="7" id="KW-1185">Reference proteome</keyword>
<sequence>MSSPAQQPVRSDFAARLRSDTRADHAHVQSLPFLRTLLAGELEADAYAVMLGQHYFVYEVLEQAAEAMRSDVVAGPFISDRLLRSAHLATDLHHYLGPDWREVIKPSAATERYRERLQEACFTWPGGFVAHHYTRCLADLSGGQLIRSAMRRSLNPPDDRGFAFLTFDDVPSSAGVRNAYRLLLDTAGWDEPEQRRIIAEVRLAYRLNEAVFADLGERLPPRIPRQRR</sequence>
<protein>
    <submittedName>
        <fullName evidence="6">Heme oxygenase</fullName>
        <ecNumber evidence="6">1.14.14.18</ecNumber>
    </submittedName>
</protein>
<dbReference type="PIRSF" id="PIRSF000343">
    <property type="entry name" value="Haem_Oase"/>
    <property type="match status" value="1"/>
</dbReference>
<dbReference type="CDD" id="cd19165">
    <property type="entry name" value="HemeO"/>
    <property type="match status" value="1"/>
</dbReference>
<dbReference type="Gene3D" id="1.20.910.10">
    <property type="entry name" value="Heme oxygenase-like"/>
    <property type="match status" value="1"/>
</dbReference>
<dbReference type="InterPro" id="IPR016053">
    <property type="entry name" value="Haem_Oase-like"/>
</dbReference>
<reference evidence="6 7" key="1">
    <citation type="submission" date="2020-08" db="EMBL/GenBank/DDBJ databases">
        <title>Sequencing the genomes of 1000 actinobacteria strains.</title>
        <authorList>
            <person name="Klenk H.-P."/>
        </authorList>
    </citation>
    <scope>NUCLEOTIDE SEQUENCE [LARGE SCALE GENOMIC DNA]</scope>
    <source>
        <strain evidence="6 7">DSM 45582</strain>
    </source>
</reference>
<dbReference type="PRINTS" id="PR00088">
    <property type="entry name" value="HAEMOXYGNASE"/>
</dbReference>
<feature type="binding site" description="axial binding residue" evidence="5">
    <location>
        <position position="25"/>
    </location>
    <ligand>
        <name>heme b</name>
        <dbReference type="ChEBI" id="CHEBI:60344"/>
    </ligand>
    <ligandPart>
        <name>Fe</name>
        <dbReference type="ChEBI" id="CHEBI:18248"/>
    </ligandPart>
</feature>
<gene>
    <name evidence="6" type="ORF">BJ969_004085</name>
</gene>
<dbReference type="Proteomes" id="UP000580474">
    <property type="component" value="Unassembled WGS sequence"/>
</dbReference>
<feature type="binding site" evidence="4">
    <location>
        <position position="133"/>
    </location>
    <ligand>
        <name>heme b</name>
        <dbReference type="ChEBI" id="CHEBI:60344"/>
    </ligand>
</feature>
<evidence type="ECO:0000256" key="4">
    <source>
        <dbReference type="PIRSR" id="PIRSR000343-1"/>
    </source>
</evidence>
<dbReference type="PANTHER" id="PTHR10720">
    <property type="entry name" value="HEME OXYGENASE"/>
    <property type="match status" value="1"/>
</dbReference>
<dbReference type="GO" id="GO:0004392">
    <property type="term" value="F:heme oxygenase (decyclizing) activity"/>
    <property type="evidence" value="ECO:0007669"/>
    <property type="project" value="UniProtKB-EC"/>
</dbReference>
<organism evidence="6 7">
    <name type="scientific">Saccharopolyspora gloriosae</name>
    <dbReference type="NCBI Taxonomy" id="455344"/>
    <lineage>
        <taxon>Bacteria</taxon>
        <taxon>Bacillati</taxon>
        <taxon>Actinomycetota</taxon>
        <taxon>Actinomycetes</taxon>
        <taxon>Pseudonocardiales</taxon>
        <taxon>Pseudonocardiaceae</taxon>
        <taxon>Saccharopolyspora</taxon>
    </lineage>
</organism>
<dbReference type="InterPro" id="IPR002051">
    <property type="entry name" value="Haem_Oase"/>
</dbReference>
<evidence type="ECO:0000313" key="6">
    <source>
        <dbReference type="EMBL" id="MBB5070997.1"/>
    </source>
</evidence>
<feature type="binding site" evidence="4">
    <location>
        <position position="181"/>
    </location>
    <ligand>
        <name>heme b</name>
        <dbReference type="ChEBI" id="CHEBI:60344"/>
    </ligand>
</feature>
<dbReference type="SUPFAM" id="SSF48613">
    <property type="entry name" value="Heme oxygenase-like"/>
    <property type="match status" value="1"/>
</dbReference>
<dbReference type="Pfam" id="PF01126">
    <property type="entry name" value="Heme_oxygenase"/>
    <property type="match status" value="1"/>
</dbReference>
<keyword evidence="3 5" id="KW-0408">Iron</keyword>
<dbReference type="EC" id="1.14.14.18" evidence="6"/>
<dbReference type="GO" id="GO:0020037">
    <property type="term" value="F:heme binding"/>
    <property type="evidence" value="ECO:0007669"/>
    <property type="project" value="TreeGrafter"/>
</dbReference>